<dbReference type="Proteomes" id="UP000827092">
    <property type="component" value="Unassembled WGS sequence"/>
</dbReference>
<proteinExistence type="predicted"/>
<protein>
    <submittedName>
        <fullName evidence="1">Uncharacterized protein</fullName>
    </submittedName>
</protein>
<comment type="caution">
    <text evidence="1">The sequence shown here is derived from an EMBL/GenBank/DDBJ whole genome shotgun (WGS) entry which is preliminary data.</text>
</comment>
<evidence type="ECO:0000313" key="1">
    <source>
        <dbReference type="EMBL" id="KAG8156634.1"/>
    </source>
</evidence>
<dbReference type="AlphaFoldDB" id="A0AAV6TEA2"/>
<sequence length="54" mass="6102">MFPFNQERKLEIEGRSDTALVITHKTDASQRSGCVPLNDTRAAFRETKAFGFRG</sequence>
<accession>A0AAV6TEA2</accession>
<keyword evidence="2" id="KW-1185">Reference proteome</keyword>
<reference evidence="1 2" key="1">
    <citation type="journal article" date="2022" name="Nat. Ecol. Evol.">
        <title>A masculinizing supergene underlies an exaggerated male reproductive morph in a spider.</title>
        <authorList>
            <person name="Hendrickx F."/>
            <person name="De Corte Z."/>
            <person name="Sonet G."/>
            <person name="Van Belleghem S.M."/>
            <person name="Kostlbacher S."/>
            <person name="Vangestel C."/>
        </authorList>
    </citation>
    <scope>NUCLEOTIDE SEQUENCE [LARGE SCALE GENOMIC DNA]</scope>
    <source>
        <strain evidence="1">W744_W776</strain>
    </source>
</reference>
<gene>
    <name evidence="1" type="ORF">JTE90_013124</name>
</gene>
<evidence type="ECO:0000313" key="2">
    <source>
        <dbReference type="Proteomes" id="UP000827092"/>
    </source>
</evidence>
<feature type="non-terminal residue" evidence="1">
    <location>
        <position position="54"/>
    </location>
</feature>
<dbReference type="EMBL" id="JAFNEN010006019">
    <property type="protein sequence ID" value="KAG8156634.1"/>
    <property type="molecule type" value="Genomic_DNA"/>
</dbReference>
<name>A0AAV6TEA2_9ARAC</name>
<organism evidence="1 2">
    <name type="scientific">Oedothorax gibbosus</name>
    <dbReference type="NCBI Taxonomy" id="931172"/>
    <lineage>
        <taxon>Eukaryota</taxon>
        <taxon>Metazoa</taxon>
        <taxon>Ecdysozoa</taxon>
        <taxon>Arthropoda</taxon>
        <taxon>Chelicerata</taxon>
        <taxon>Arachnida</taxon>
        <taxon>Araneae</taxon>
        <taxon>Araneomorphae</taxon>
        <taxon>Entelegynae</taxon>
        <taxon>Araneoidea</taxon>
        <taxon>Linyphiidae</taxon>
        <taxon>Erigoninae</taxon>
        <taxon>Oedothorax</taxon>
    </lineage>
</organism>